<dbReference type="InterPro" id="IPR039206">
    <property type="entry name" value="MORF/ORRM1/DAG-like"/>
</dbReference>
<keyword evidence="4" id="KW-1185">Reference proteome</keyword>
<evidence type="ECO:0000256" key="1">
    <source>
        <dbReference type="ARBA" id="ARBA00022946"/>
    </source>
</evidence>
<dbReference type="GO" id="GO:0016554">
    <property type="term" value="P:cytidine to uridine editing"/>
    <property type="evidence" value="ECO:0007669"/>
    <property type="project" value="InterPro"/>
</dbReference>
<dbReference type="GO" id="GO:0005739">
    <property type="term" value="C:mitochondrion"/>
    <property type="evidence" value="ECO:0007669"/>
    <property type="project" value="TreeGrafter"/>
</dbReference>
<protein>
    <recommendedName>
        <fullName evidence="2">MORF/ORRM1/DAG-like MORF domain-containing protein</fullName>
    </recommendedName>
</protein>
<reference evidence="3" key="2">
    <citation type="submission" date="2021-02" db="EMBL/GenBank/DDBJ databases">
        <authorList>
            <person name="Kimball J.A."/>
            <person name="Haas M.W."/>
            <person name="Macchietto M."/>
            <person name="Kono T."/>
            <person name="Duquette J."/>
            <person name="Shao M."/>
        </authorList>
    </citation>
    <scope>NUCLEOTIDE SEQUENCE</scope>
    <source>
        <tissue evidence="3">Fresh leaf tissue</tissue>
    </source>
</reference>
<keyword evidence="1" id="KW-0809">Transit peptide</keyword>
<dbReference type="EMBL" id="JAAALK010000081">
    <property type="protein sequence ID" value="KAG8090971.1"/>
    <property type="molecule type" value="Genomic_DNA"/>
</dbReference>
<accession>A0A8J6BRG3</accession>
<dbReference type="AlphaFoldDB" id="A0A8J6BRG3"/>
<dbReference type="PANTHER" id="PTHR31346">
    <property type="entry name" value="MULTIPLE ORGANELLAR RNA EDITING FACTOR 2, CHLOROPLASTIC-RELATED-RELATED"/>
    <property type="match status" value="1"/>
</dbReference>
<sequence length="127" mass="13853">MPLALRLRRALAATSTSTSTSLLRTDASASATRFLPLVPFAPPIPRPWLLGGAARFRSTAPTLAREGDYGGAMEEGGKISPDEILFEDCDFNHGLITMEFPDPKPSREEIIETYLQTMAKVIGRTQC</sequence>
<evidence type="ECO:0000313" key="3">
    <source>
        <dbReference type="EMBL" id="KAG8090971.1"/>
    </source>
</evidence>
<dbReference type="Proteomes" id="UP000729402">
    <property type="component" value="Unassembled WGS sequence"/>
</dbReference>
<dbReference type="PANTHER" id="PTHR31346:SF5">
    <property type="entry name" value="MULTIPLE ORGANELLAR RNA EDITING FACTOR 1, MITOCHONDRIAL"/>
    <property type="match status" value="1"/>
</dbReference>
<gene>
    <name evidence="3" type="ORF">GUJ93_ZPchr0011g28322</name>
</gene>
<comment type="caution">
    <text evidence="3">The sequence shown here is derived from an EMBL/GenBank/DDBJ whole genome shotgun (WGS) entry which is preliminary data.</text>
</comment>
<name>A0A8J6BRG3_ZIZPA</name>
<organism evidence="3 4">
    <name type="scientific">Zizania palustris</name>
    <name type="common">Northern wild rice</name>
    <dbReference type="NCBI Taxonomy" id="103762"/>
    <lineage>
        <taxon>Eukaryota</taxon>
        <taxon>Viridiplantae</taxon>
        <taxon>Streptophyta</taxon>
        <taxon>Embryophyta</taxon>
        <taxon>Tracheophyta</taxon>
        <taxon>Spermatophyta</taxon>
        <taxon>Magnoliopsida</taxon>
        <taxon>Liliopsida</taxon>
        <taxon>Poales</taxon>
        <taxon>Poaceae</taxon>
        <taxon>BOP clade</taxon>
        <taxon>Oryzoideae</taxon>
        <taxon>Oryzeae</taxon>
        <taxon>Zizaniinae</taxon>
        <taxon>Zizania</taxon>
    </lineage>
</organism>
<dbReference type="InterPro" id="IPR054059">
    <property type="entry name" value="MORF/ORRM1/DAG-like_MORF"/>
</dbReference>
<feature type="domain" description="MORF/ORRM1/DAG-like MORF" evidence="2">
    <location>
        <begin position="92"/>
        <end position="124"/>
    </location>
</feature>
<reference evidence="3" key="1">
    <citation type="journal article" date="2021" name="bioRxiv">
        <title>Whole Genome Assembly and Annotation of Northern Wild Rice, Zizania palustris L., Supports a Whole Genome Duplication in the Zizania Genus.</title>
        <authorList>
            <person name="Haas M."/>
            <person name="Kono T."/>
            <person name="Macchietto M."/>
            <person name="Millas R."/>
            <person name="McGilp L."/>
            <person name="Shao M."/>
            <person name="Duquette J."/>
            <person name="Hirsch C.N."/>
            <person name="Kimball J."/>
        </authorList>
    </citation>
    <scope>NUCLEOTIDE SEQUENCE</scope>
    <source>
        <tissue evidence="3">Fresh leaf tissue</tissue>
    </source>
</reference>
<proteinExistence type="predicted"/>
<dbReference type="OrthoDB" id="1735903at2759"/>
<evidence type="ECO:0000313" key="4">
    <source>
        <dbReference type="Proteomes" id="UP000729402"/>
    </source>
</evidence>
<dbReference type="Pfam" id="PF21864">
    <property type="entry name" value="MORF_dom"/>
    <property type="match status" value="1"/>
</dbReference>
<dbReference type="GO" id="GO:0080156">
    <property type="term" value="P:mitochondrial mRNA modification"/>
    <property type="evidence" value="ECO:0007669"/>
    <property type="project" value="TreeGrafter"/>
</dbReference>
<evidence type="ECO:0000259" key="2">
    <source>
        <dbReference type="Pfam" id="PF21864"/>
    </source>
</evidence>